<keyword evidence="5" id="KW-0732">Signal</keyword>
<feature type="signal peptide" evidence="5">
    <location>
        <begin position="1"/>
        <end position="21"/>
    </location>
</feature>
<gene>
    <name evidence="7" type="ORF">G7077_09165</name>
</gene>
<dbReference type="SUPFAM" id="SSF111331">
    <property type="entry name" value="NAD kinase/diacylglycerol kinase-like"/>
    <property type="match status" value="1"/>
</dbReference>
<dbReference type="InterPro" id="IPR001206">
    <property type="entry name" value="Diacylglycerol_kinase_cat_dom"/>
</dbReference>
<accession>A0A6G7YQN0</accession>
<dbReference type="KEGG" id="spii:G7077_09165"/>
<keyword evidence="3 7" id="KW-0418">Kinase</keyword>
<dbReference type="PANTHER" id="PTHR12358:SF54">
    <property type="entry name" value="SPHINGOSINE KINASE RELATED PROTEIN"/>
    <property type="match status" value="1"/>
</dbReference>
<dbReference type="InterPro" id="IPR016064">
    <property type="entry name" value="NAD/diacylglycerol_kinase_sf"/>
</dbReference>
<dbReference type="AlphaFoldDB" id="A0A6G7YQN0"/>
<protein>
    <submittedName>
        <fullName evidence="7">Diacylglycerol kinase family lipid kinase</fullName>
    </submittedName>
</protein>
<dbReference type="SMART" id="SM00046">
    <property type="entry name" value="DAGKc"/>
    <property type="match status" value="1"/>
</dbReference>
<evidence type="ECO:0000256" key="2">
    <source>
        <dbReference type="ARBA" id="ARBA00022741"/>
    </source>
</evidence>
<dbReference type="PANTHER" id="PTHR12358">
    <property type="entry name" value="SPHINGOSINE KINASE"/>
    <property type="match status" value="1"/>
</dbReference>
<dbReference type="GO" id="GO:0016301">
    <property type="term" value="F:kinase activity"/>
    <property type="evidence" value="ECO:0007669"/>
    <property type="project" value="UniProtKB-KW"/>
</dbReference>
<dbReference type="InterPro" id="IPR045540">
    <property type="entry name" value="YegS/DAGK_C"/>
</dbReference>
<keyword evidence="4" id="KW-0067">ATP-binding</keyword>
<evidence type="ECO:0000256" key="1">
    <source>
        <dbReference type="ARBA" id="ARBA00022679"/>
    </source>
</evidence>
<dbReference type="Proteomes" id="UP000503222">
    <property type="component" value="Chromosome"/>
</dbReference>
<dbReference type="Gene3D" id="3.40.50.10330">
    <property type="entry name" value="Probable inorganic polyphosphate/atp-NAD kinase, domain 1"/>
    <property type="match status" value="1"/>
</dbReference>
<dbReference type="Gene3D" id="2.60.200.40">
    <property type="match status" value="1"/>
</dbReference>
<dbReference type="EMBL" id="CP049869">
    <property type="protein sequence ID" value="QIK79037.1"/>
    <property type="molecule type" value="Genomic_DNA"/>
</dbReference>
<dbReference type="InterPro" id="IPR017438">
    <property type="entry name" value="ATP-NAD_kinase_N"/>
</dbReference>
<dbReference type="RefSeq" id="WP_166411428.1">
    <property type="nucleotide sequence ID" value="NZ_CP049869.1"/>
</dbReference>
<proteinExistence type="predicted"/>
<name>A0A6G7YQN0_9SPHN</name>
<keyword evidence="8" id="KW-1185">Reference proteome</keyword>
<dbReference type="InterPro" id="IPR050187">
    <property type="entry name" value="Lipid_Phosphate_FormReg"/>
</dbReference>
<dbReference type="PROSITE" id="PS50146">
    <property type="entry name" value="DAGK"/>
    <property type="match status" value="1"/>
</dbReference>
<evidence type="ECO:0000256" key="3">
    <source>
        <dbReference type="ARBA" id="ARBA00022777"/>
    </source>
</evidence>
<dbReference type="GO" id="GO:0005524">
    <property type="term" value="F:ATP binding"/>
    <property type="evidence" value="ECO:0007669"/>
    <property type="project" value="UniProtKB-KW"/>
</dbReference>
<feature type="domain" description="DAGKc" evidence="6">
    <location>
        <begin position="1"/>
        <end position="131"/>
    </location>
</feature>
<evidence type="ECO:0000313" key="8">
    <source>
        <dbReference type="Proteomes" id="UP000503222"/>
    </source>
</evidence>
<evidence type="ECO:0000256" key="4">
    <source>
        <dbReference type="ARBA" id="ARBA00022840"/>
    </source>
</evidence>
<keyword evidence="2" id="KW-0547">Nucleotide-binding</keyword>
<feature type="chain" id="PRO_5026138860" evidence="5">
    <location>
        <begin position="22"/>
        <end position="305"/>
    </location>
</feature>
<dbReference type="Pfam" id="PF00781">
    <property type="entry name" value="DAGK_cat"/>
    <property type="match status" value="1"/>
</dbReference>
<evidence type="ECO:0000256" key="5">
    <source>
        <dbReference type="SAM" id="SignalP"/>
    </source>
</evidence>
<evidence type="ECO:0000259" key="6">
    <source>
        <dbReference type="PROSITE" id="PS50146"/>
    </source>
</evidence>
<organism evidence="7 8">
    <name type="scientific">Sphingomonas piscis</name>
    <dbReference type="NCBI Taxonomy" id="2714943"/>
    <lineage>
        <taxon>Bacteria</taxon>
        <taxon>Pseudomonadati</taxon>
        <taxon>Pseudomonadota</taxon>
        <taxon>Alphaproteobacteria</taxon>
        <taxon>Sphingomonadales</taxon>
        <taxon>Sphingomonadaceae</taxon>
        <taxon>Sphingomonas</taxon>
    </lineage>
</organism>
<sequence>MTSTALTVVINAAGGAASADAAVEQTVRDQFEAVGIAADFRTGDADTIRAACKEAKAGAAKAVVVGGGDGSISLAASELCGSDTALGILPLGTLNHFARDLAVGTTVEEAVGTIAAGHSRRVDLAELNGRTFINNSAIGLYPLMVFDREAQQKRLGRSKRLAMIVASLHTLARFDHQRLTLTVDGRRRQVDTPLLFVGNNDYLLELPRAGQRDRLDDGKLCVLVMRSKSRRAFAAATLRALLGRTRPDDMVRLDEVEELIVESRRSRLRVALDGEVEHLPPPLTYRIRRAALTVLAPPPADQPRQ</sequence>
<dbReference type="Pfam" id="PF19279">
    <property type="entry name" value="YegS_C"/>
    <property type="match status" value="1"/>
</dbReference>
<reference evidence="7 8" key="1">
    <citation type="submission" date="2020-03" db="EMBL/GenBank/DDBJ databases">
        <title>Sphingomonas sp. nov., isolated from fish.</title>
        <authorList>
            <person name="Hyun D.-W."/>
            <person name="Bae J.-W."/>
        </authorList>
    </citation>
    <scope>NUCLEOTIDE SEQUENCE [LARGE SCALE GENOMIC DNA]</scope>
    <source>
        <strain evidence="7 8">HDW15B</strain>
    </source>
</reference>
<evidence type="ECO:0000313" key="7">
    <source>
        <dbReference type="EMBL" id="QIK79037.1"/>
    </source>
</evidence>
<keyword evidence="1" id="KW-0808">Transferase</keyword>